<proteinExistence type="predicted"/>
<keyword evidence="5" id="KW-0249">Electron transport</keyword>
<dbReference type="Proteomes" id="UP000886289">
    <property type="component" value="Unassembled WGS sequence"/>
</dbReference>
<evidence type="ECO:0000256" key="8">
    <source>
        <dbReference type="ARBA" id="ARBA00023136"/>
    </source>
</evidence>
<feature type="transmembrane region" description="Helical" evidence="9">
    <location>
        <begin position="88"/>
        <end position="108"/>
    </location>
</feature>
<dbReference type="AlphaFoldDB" id="A0A7C0Y6Y0"/>
<feature type="transmembrane region" description="Helical" evidence="9">
    <location>
        <begin position="213"/>
        <end position="230"/>
    </location>
</feature>
<evidence type="ECO:0000256" key="4">
    <source>
        <dbReference type="ARBA" id="ARBA00022692"/>
    </source>
</evidence>
<feature type="transmembrane region" description="Helical" evidence="9">
    <location>
        <begin position="6"/>
        <end position="25"/>
    </location>
</feature>
<feature type="transmembrane region" description="Helical" evidence="9">
    <location>
        <begin position="129"/>
        <end position="149"/>
    </location>
</feature>
<comment type="caution">
    <text evidence="11">The sequence shown here is derived from an EMBL/GenBank/DDBJ whole genome shotgun (WGS) entry which is preliminary data.</text>
</comment>
<gene>
    <name evidence="11" type="ORF">ENG63_04530</name>
</gene>
<dbReference type="InterPro" id="IPR047660">
    <property type="entry name" value="DsrM"/>
</dbReference>
<sequence length="336" mass="38699">MSFNLAFYFSFFAVLGLIGIALLGVAGAKLYVVFGVVIPYLSVVIFFAGMIYRVFKWASSPVPFKIPTTCGQQKSLPWIKYSRLESPFTTFDVVLRMLLEVLFFRSLFRNVRVEIRKGGPRVIYWSNKWLWLGAILFHYSFLIVLIRHLRFFTTPVWSFVRLVESVDGFLQVTLPGLYISGIVLLVATVALLLRRVFVPTLRYISLTSDYFPLFLIIGIALTGIIMRYIYKVDIVSVKELTMGLVTFHPKIPEGIGSIFYVHLFLVSVLFAYFPFSKLVHMAGIFLSPTRNMPNNNRAVRHINPWNPPVEVHTYEEWEEEFKDKIKAVGLPLEKEE</sequence>
<dbReference type="SUPFAM" id="SSF103501">
    <property type="entry name" value="Respiratory nitrate reductase 1 gamma chain"/>
    <property type="match status" value="1"/>
</dbReference>
<evidence type="ECO:0000313" key="11">
    <source>
        <dbReference type="EMBL" id="HDD44110.1"/>
    </source>
</evidence>
<keyword evidence="7" id="KW-0560">Oxidoreductase</keyword>
<keyword evidence="6 9" id="KW-1133">Transmembrane helix</keyword>
<evidence type="ECO:0000256" key="6">
    <source>
        <dbReference type="ARBA" id="ARBA00022989"/>
    </source>
</evidence>
<organism evidence="11">
    <name type="scientific">Desulfofervidus auxilii</name>
    <dbReference type="NCBI Taxonomy" id="1621989"/>
    <lineage>
        <taxon>Bacteria</taxon>
        <taxon>Pseudomonadati</taxon>
        <taxon>Thermodesulfobacteriota</taxon>
        <taxon>Candidatus Desulfofervidia</taxon>
        <taxon>Candidatus Desulfofervidales</taxon>
        <taxon>Candidatus Desulfofervidaceae</taxon>
        <taxon>Candidatus Desulfofervidus</taxon>
    </lineage>
</organism>
<accession>A0A7C0Y6Y0</accession>
<dbReference type="Pfam" id="PF02665">
    <property type="entry name" value="Nitrate_red_gam"/>
    <property type="match status" value="1"/>
</dbReference>
<dbReference type="EMBL" id="DRBS01000178">
    <property type="protein sequence ID" value="HDD44110.1"/>
    <property type="molecule type" value="Genomic_DNA"/>
</dbReference>
<dbReference type="NCBIfam" id="NF038037">
    <property type="entry name" value="cytob_DsrM"/>
    <property type="match status" value="1"/>
</dbReference>
<evidence type="ECO:0000256" key="3">
    <source>
        <dbReference type="ARBA" id="ARBA00022475"/>
    </source>
</evidence>
<keyword evidence="3" id="KW-1003">Cell membrane</keyword>
<evidence type="ECO:0000256" key="1">
    <source>
        <dbReference type="ARBA" id="ARBA00004651"/>
    </source>
</evidence>
<feature type="transmembrane region" description="Helical" evidence="9">
    <location>
        <begin position="254"/>
        <end position="275"/>
    </location>
</feature>
<evidence type="ECO:0000256" key="5">
    <source>
        <dbReference type="ARBA" id="ARBA00022982"/>
    </source>
</evidence>
<dbReference type="InterPro" id="IPR051936">
    <property type="entry name" value="Heme-iron_electron_transfer"/>
</dbReference>
<dbReference type="PANTHER" id="PTHR30598">
    <property type="entry name" value="NITRATE REDUCTASE PRIVATE CHAPERONE, REDOX ENZYME MATURATION PROTEIN REMP FAMILY"/>
    <property type="match status" value="1"/>
</dbReference>
<keyword evidence="4 9" id="KW-0812">Transmembrane</keyword>
<dbReference type="PANTHER" id="PTHR30598:SF3">
    <property type="entry name" value="RESPIRATORY NITRATE REDUCTASE 1 GAMMA CHAIN"/>
    <property type="match status" value="1"/>
</dbReference>
<evidence type="ECO:0000256" key="2">
    <source>
        <dbReference type="ARBA" id="ARBA00022448"/>
    </source>
</evidence>
<feature type="domain" description="NarG-like" evidence="10">
    <location>
        <begin position="126"/>
        <end position="282"/>
    </location>
</feature>
<evidence type="ECO:0000256" key="9">
    <source>
        <dbReference type="SAM" id="Phobius"/>
    </source>
</evidence>
<comment type="subcellular location">
    <subcellularLocation>
        <location evidence="1">Cell membrane</location>
        <topology evidence="1">Multi-pass membrane protein</topology>
    </subcellularLocation>
</comment>
<feature type="transmembrane region" description="Helical" evidence="9">
    <location>
        <begin position="169"/>
        <end position="193"/>
    </location>
</feature>
<dbReference type="InterPro" id="IPR023234">
    <property type="entry name" value="NarG-like_domain"/>
</dbReference>
<keyword evidence="8 9" id="KW-0472">Membrane</keyword>
<dbReference type="GO" id="GO:0019645">
    <property type="term" value="P:anaerobic electron transport chain"/>
    <property type="evidence" value="ECO:0007669"/>
    <property type="project" value="TreeGrafter"/>
</dbReference>
<dbReference type="GO" id="GO:0008940">
    <property type="term" value="F:nitrate reductase activity"/>
    <property type="evidence" value="ECO:0007669"/>
    <property type="project" value="TreeGrafter"/>
</dbReference>
<evidence type="ECO:0000256" key="7">
    <source>
        <dbReference type="ARBA" id="ARBA00023002"/>
    </source>
</evidence>
<dbReference type="Gene3D" id="1.20.950.20">
    <property type="entry name" value="Transmembrane di-heme cytochromes, Chain C"/>
    <property type="match status" value="1"/>
</dbReference>
<dbReference type="GO" id="GO:0005886">
    <property type="term" value="C:plasma membrane"/>
    <property type="evidence" value="ECO:0007669"/>
    <property type="project" value="UniProtKB-SubCell"/>
</dbReference>
<feature type="transmembrane region" description="Helical" evidence="9">
    <location>
        <begin position="32"/>
        <end position="55"/>
    </location>
</feature>
<dbReference type="GO" id="GO:0020037">
    <property type="term" value="F:heme binding"/>
    <property type="evidence" value="ECO:0007669"/>
    <property type="project" value="TreeGrafter"/>
</dbReference>
<evidence type="ECO:0000259" key="10">
    <source>
        <dbReference type="Pfam" id="PF02665"/>
    </source>
</evidence>
<dbReference type="InterPro" id="IPR036197">
    <property type="entry name" value="NarG-like_sf"/>
</dbReference>
<dbReference type="GO" id="GO:0009055">
    <property type="term" value="F:electron transfer activity"/>
    <property type="evidence" value="ECO:0007669"/>
    <property type="project" value="TreeGrafter"/>
</dbReference>
<reference evidence="11" key="1">
    <citation type="journal article" date="2020" name="mSystems">
        <title>Genome- and Community-Level Interaction Insights into Carbon Utilization and Element Cycling Functions of Hydrothermarchaeota in Hydrothermal Sediment.</title>
        <authorList>
            <person name="Zhou Z."/>
            <person name="Liu Y."/>
            <person name="Xu W."/>
            <person name="Pan J."/>
            <person name="Luo Z.H."/>
            <person name="Li M."/>
        </authorList>
    </citation>
    <scope>NUCLEOTIDE SEQUENCE [LARGE SCALE GENOMIC DNA]</scope>
    <source>
        <strain evidence="11">HyVt-233</strain>
    </source>
</reference>
<protein>
    <submittedName>
        <fullName evidence="11">Menaquinol oxidoreductase</fullName>
    </submittedName>
</protein>
<name>A0A7C0Y6Y0_DESA2</name>
<keyword evidence="2" id="KW-0813">Transport</keyword>